<accession>A0AAU9E8Z9</accession>
<organism evidence="1 2">
    <name type="scientific">Desulfoferula mesophila</name>
    <dbReference type="NCBI Taxonomy" id="3058419"/>
    <lineage>
        <taxon>Bacteria</taxon>
        <taxon>Pseudomonadati</taxon>
        <taxon>Thermodesulfobacteriota</taxon>
        <taxon>Desulfarculia</taxon>
        <taxon>Desulfarculales</taxon>
        <taxon>Desulfarculaceae</taxon>
        <taxon>Desulfoferula</taxon>
    </lineage>
</organism>
<proteinExistence type="predicted"/>
<dbReference type="Pfam" id="PF16868">
    <property type="entry name" value="NMT1_3"/>
    <property type="match status" value="1"/>
</dbReference>
<dbReference type="EMBL" id="AP028679">
    <property type="protein sequence ID" value="BEQ13591.1"/>
    <property type="molecule type" value="Genomic_DNA"/>
</dbReference>
<evidence type="ECO:0000313" key="1">
    <source>
        <dbReference type="EMBL" id="BEQ13591.1"/>
    </source>
</evidence>
<protein>
    <submittedName>
        <fullName evidence="1">C4-dicarboxylate ABC transporter substrate-binding protein</fullName>
    </submittedName>
</protein>
<dbReference type="SUPFAM" id="SSF53850">
    <property type="entry name" value="Periplasmic binding protein-like II"/>
    <property type="match status" value="1"/>
</dbReference>
<keyword evidence="2" id="KW-1185">Reference proteome</keyword>
<sequence length="324" mass="34897">MAVKKWLATCLALSLLLALGVLSVGVPSAWAYDIRWGTAPAGGVWQALGTAMVEDTIKANPKLKGSTMPIGGAANVIATNAGKINAAFSFSTTAAEAWQGIEYFKKQGKLNNIRELAVIFPEPSQIVVNADSGISDIPQLKGKKVTPGPKGSAIAVVSRYVLEAYGLSFKSIDTRFLSFAEAGKQFIDGHIDAILYGAMAYPAPPILNAASQRKIKMLPLSEEVIDKLVKSHKGLEPYTLPKGSYPGVDQEMPGIIANVVVIANKDMPDEVAYAIVKSIDQNFDRYGKMIKAMRLGKRQDMAKDVGIPMHPGAVKYYKEKGWIK</sequence>
<dbReference type="NCBIfam" id="TIGR02122">
    <property type="entry name" value="TRAP_TAXI"/>
    <property type="match status" value="1"/>
</dbReference>
<dbReference type="Gene3D" id="3.40.190.10">
    <property type="entry name" value="Periplasmic binding protein-like II"/>
    <property type="match status" value="2"/>
</dbReference>
<dbReference type="PANTHER" id="PTHR42941">
    <property type="entry name" value="SLL1037 PROTEIN"/>
    <property type="match status" value="1"/>
</dbReference>
<dbReference type="CDD" id="cd13520">
    <property type="entry name" value="PBP2_TAXI_TRAP"/>
    <property type="match status" value="1"/>
</dbReference>
<dbReference type="Proteomes" id="UP001366166">
    <property type="component" value="Chromosome"/>
</dbReference>
<dbReference type="RefSeq" id="WP_338605341.1">
    <property type="nucleotide sequence ID" value="NZ_AP028679.1"/>
</dbReference>
<dbReference type="InterPro" id="IPR011852">
    <property type="entry name" value="TRAP_TAXI"/>
</dbReference>
<dbReference type="AlphaFoldDB" id="A0AAU9E8Z9"/>
<reference evidence="2" key="1">
    <citation type="journal article" date="2023" name="Arch. Microbiol.">
        <title>Desulfoferula mesophilus gen. nov. sp. nov., a mesophilic sulfate-reducing bacterium isolated from a brackish lake sediment.</title>
        <authorList>
            <person name="Watanabe T."/>
            <person name="Yabe T."/>
            <person name="Tsuji J.M."/>
            <person name="Fukui M."/>
        </authorList>
    </citation>
    <scope>NUCLEOTIDE SEQUENCE [LARGE SCALE GENOMIC DNA]</scope>
    <source>
        <strain evidence="2">12FAK</strain>
    </source>
</reference>
<dbReference type="KEGG" id="dmp:FAK_06570"/>
<name>A0AAU9E8Z9_9BACT</name>
<evidence type="ECO:0000313" key="2">
    <source>
        <dbReference type="Proteomes" id="UP001366166"/>
    </source>
</evidence>
<dbReference type="PANTHER" id="PTHR42941:SF1">
    <property type="entry name" value="SLL1037 PROTEIN"/>
    <property type="match status" value="1"/>
</dbReference>
<gene>
    <name evidence="1" type="ORF">FAK_06570</name>
</gene>